<keyword evidence="1" id="KW-0472">Membrane</keyword>
<dbReference type="AlphaFoldDB" id="A0A2M4DBA1"/>
<evidence type="ECO:0000313" key="2">
    <source>
        <dbReference type="EMBL" id="MBW74862.1"/>
    </source>
</evidence>
<name>A0A2M4DBA1_ANODA</name>
<dbReference type="EMBL" id="GGFL01010684">
    <property type="protein sequence ID" value="MBW74862.1"/>
    <property type="molecule type" value="Transcribed_RNA"/>
</dbReference>
<sequence>MVGTVVGMVGVELALALGMLSFIWFMSGVGVLGTGDIFGTLVIGSLLIVDTEVDSCSRLMLWYILGTADGDSDAAAG</sequence>
<feature type="transmembrane region" description="Helical" evidence="1">
    <location>
        <begin position="22"/>
        <end position="49"/>
    </location>
</feature>
<keyword evidence="1" id="KW-1133">Transmembrane helix</keyword>
<organism evidence="2">
    <name type="scientific">Anopheles darlingi</name>
    <name type="common">Mosquito</name>
    <dbReference type="NCBI Taxonomy" id="43151"/>
    <lineage>
        <taxon>Eukaryota</taxon>
        <taxon>Metazoa</taxon>
        <taxon>Ecdysozoa</taxon>
        <taxon>Arthropoda</taxon>
        <taxon>Hexapoda</taxon>
        <taxon>Insecta</taxon>
        <taxon>Pterygota</taxon>
        <taxon>Neoptera</taxon>
        <taxon>Endopterygota</taxon>
        <taxon>Diptera</taxon>
        <taxon>Nematocera</taxon>
        <taxon>Culicoidea</taxon>
        <taxon>Culicidae</taxon>
        <taxon>Anophelinae</taxon>
        <taxon>Anopheles</taxon>
    </lineage>
</organism>
<proteinExistence type="predicted"/>
<keyword evidence="1" id="KW-0812">Transmembrane</keyword>
<accession>A0A2M4DBA1</accession>
<reference evidence="2" key="1">
    <citation type="submission" date="2018-01" db="EMBL/GenBank/DDBJ databases">
        <title>An insight into the sialome of Amazonian anophelines.</title>
        <authorList>
            <person name="Ribeiro J.M."/>
            <person name="Scarpassa V."/>
            <person name="Calvo E."/>
        </authorList>
    </citation>
    <scope>NUCLEOTIDE SEQUENCE</scope>
</reference>
<protein>
    <submittedName>
        <fullName evidence="2">Putative secreted protein</fullName>
    </submittedName>
</protein>
<evidence type="ECO:0000256" key="1">
    <source>
        <dbReference type="SAM" id="Phobius"/>
    </source>
</evidence>